<comment type="caution">
    <text evidence="1">The sequence shown here is derived from an EMBL/GenBank/DDBJ whole genome shotgun (WGS) entry which is preliminary data.</text>
</comment>
<evidence type="ECO:0000313" key="2">
    <source>
        <dbReference type="Proteomes" id="UP000827872"/>
    </source>
</evidence>
<accession>A0ACB8GDI4</accession>
<reference evidence="1" key="1">
    <citation type="submission" date="2021-08" db="EMBL/GenBank/DDBJ databases">
        <title>The first chromosome-level gecko genome reveals the dynamic sex chromosomes of Neotropical dwarf geckos (Sphaerodactylidae: Sphaerodactylus).</title>
        <authorList>
            <person name="Pinto B.J."/>
            <person name="Keating S.E."/>
            <person name="Gamble T."/>
        </authorList>
    </citation>
    <scope>NUCLEOTIDE SEQUENCE</scope>
    <source>
        <strain evidence="1">TG3544</strain>
    </source>
</reference>
<organism evidence="1 2">
    <name type="scientific">Sphaerodactylus townsendi</name>
    <dbReference type="NCBI Taxonomy" id="933632"/>
    <lineage>
        <taxon>Eukaryota</taxon>
        <taxon>Metazoa</taxon>
        <taxon>Chordata</taxon>
        <taxon>Craniata</taxon>
        <taxon>Vertebrata</taxon>
        <taxon>Euteleostomi</taxon>
        <taxon>Lepidosauria</taxon>
        <taxon>Squamata</taxon>
        <taxon>Bifurcata</taxon>
        <taxon>Gekkota</taxon>
        <taxon>Sphaerodactylidae</taxon>
        <taxon>Sphaerodactylus</taxon>
    </lineage>
</organism>
<name>A0ACB8GDI4_9SAUR</name>
<keyword evidence="2" id="KW-1185">Reference proteome</keyword>
<dbReference type="EMBL" id="CM037614">
    <property type="protein sequence ID" value="KAH8017249.1"/>
    <property type="molecule type" value="Genomic_DNA"/>
</dbReference>
<proteinExistence type="predicted"/>
<protein>
    <submittedName>
        <fullName evidence="1">Uncharacterized protein</fullName>
    </submittedName>
</protein>
<sequence>MEHDSLNKLHVQNVSLIVKPALTVISAQSVKLGFTYILESALKTARNGWNPTITQWSAMKLCIVKLVNGARGALAQRKGKHAVSKEGMKQGSEKSYNFLLQRGAHAHIQVRQENVLYKEKDARKEKKMCAG</sequence>
<gene>
    <name evidence="1" type="ORF">K3G42_027572</name>
</gene>
<dbReference type="Proteomes" id="UP000827872">
    <property type="component" value="Linkage Group LG01"/>
</dbReference>
<evidence type="ECO:0000313" key="1">
    <source>
        <dbReference type="EMBL" id="KAH8017249.1"/>
    </source>
</evidence>